<dbReference type="RefSeq" id="WP_147050481.1">
    <property type="nucleotide sequence ID" value="NZ_BJZR01000033.1"/>
</dbReference>
<dbReference type="EMBL" id="BJZR01000033">
    <property type="protein sequence ID" value="GEO92174.1"/>
    <property type="molecule type" value="Genomic_DNA"/>
</dbReference>
<name>A0ABQ0X8I8_9MICC</name>
<evidence type="ECO:0008006" key="3">
    <source>
        <dbReference type="Google" id="ProtNLM"/>
    </source>
</evidence>
<keyword evidence="2" id="KW-1185">Reference proteome</keyword>
<reference evidence="1 2" key="1">
    <citation type="submission" date="2019-07" db="EMBL/GenBank/DDBJ databases">
        <title>Whole genome shotgun sequence of Kocuria flava NBRC 107626.</title>
        <authorList>
            <person name="Hosoyama A."/>
            <person name="Uohara A."/>
            <person name="Ohji S."/>
            <person name="Ichikawa N."/>
        </authorList>
    </citation>
    <scope>NUCLEOTIDE SEQUENCE [LARGE SCALE GENOMIC DNA]</scope>
    <source>
        <strain evidence="1 2">NBRC 107626</strain>
    </source>
</reference>
<comment type="caution">
    <text evidence="1">The sequence shown here is derived from an EMBL/GenBank/DDBJ whole genome shotgun (WGS) entry which is preliminary data.</text>
</comment>
<evidence type="ECO:0000313" key="1">
    <source>
        <dbReference type="EMBL" id="GEO92174.1"/>
    </source>
</evidence>
<accession>A0ABQ0X8I8</accession>
<evidence type="ECO:0000313" key="2">
    <source>
        <dbReference type="Proteomes" id="UP000321155"/>
    </source>
</evidence>
<organism evidence="1 2">
    <name type="scientific">Kocuria flava</name>
    <dbReference type="NCBI Taxonomy" id="446860"/>
    <lineage>
        <taxon>Bacteria</taxon>
        <taxon>Bacillati</taxon>
        <taxon>Actinomycetota</taxon>
        <taxon>Actinomycetes</taxon>
        <taxon>Micrococcales</taxon>
        <taxon>Micrococcaceae</taxon>
        <taxon>Kocuria</taxon>
    </lineage>
</organism>
<sequence length="374" mass="41517">MGTDAWRNWRAALENPLSNPEKHEEALYSDARFIGSKLQLGPYTVLPTMARDVPMPMALIMRCERHTSLMPELVDYRTNELLPADDSGYHGGTVSDEIAALVSLALGVRCRAGGITRVWGLRSDDPAGEPVEFDRQYLSRPGPPGTEILPAMNREVRFEDATETLATFPILQKKAAARLARAARLYSNALWWANEDPNFAWLQLVGAVEAIAAGQKSVSRPPVDVLADFHPNVWEALGDASTGTKEKVAKALAQQVGATRKFVDFVESHAPEAPQPRPEYRVDWSTMRQHMTVVYRHRSRALHDGKPFPHPMLDTPTNGPDGLPSETPVGMSAAAKGGSWMAQDMPMLLHTFEYIVRGSILNWWTRTARKNMTP</sequence>
<gene>
    <name evidence="1" type="ORF">KFL01_14800</name>
</gene>
<dbReference type="Proteomes" id="UP000321155">
    <property type="component" value="Unassembled WGS sequence"/>
</dbReference>
<proteinExistence type="predicted"/>
<protein>
    <recommendedName>
        <fullName evidence="3">ApeA N-terminal domain-containing protein</fullName>
    </recommendedName>
</protein>